<dbReference type="Gene3D" id="2.30.110.10">
    <property type="entry name" value="Electron Transport, Fmn-binding Protein, Chain A"/>
    <property type="match status" value="1"/>
</dbReference>
<dbReference type="InterPro" id="IPR024747">
    <property type="entry name" value="Pyridox_Oxase-rel"/>
</dbReference>
<dbReference type="SUPFAM" id="SSF50475">
    <property type="entry name" value="FMN-binding split barrel"/>
    <property type="match status" value="1"/>
</dbReference>
<dbReference type="AlphaFoldDB" id="A0A6P2C5Q8"/>
<dbReference type="Pfam" id="PF12900">
    <property type="entry name" value="Pyridox_ox_2"/>
    <property type="match status" value="1"/>
</dbReference>
<name>A0A6P2C5Q8_9ACTN</name>
<dbReference type="RefSeq" id="WP_145851487.1">
    <property type="nucleotide sequence ID" value="NZ_RPFW01000001.1"/>
</dbReference>
<dbReference type="EMBL" id="RPFW01000001">
    <property type="protein sequence ID" value="TVZ06734.1"/>
    <property type="molecule type" value="Genomic_DNA"/>
</dbReference>
<protein>
    <submittedName>
        <fullName evidence="1">Pyridoxamine 5'-phosphate oxidase family protein</fullName>
    </submittedName>
</protein>
<keyword evidence="2" id="KW-1185">Reference proteome</keyword>
<dbReference type="Proteomes" id="UP000460272">
    <property type="component" value="Unassembled WGS sequence"/>
</dbReference>
<proteinExistence type="predicted"/>
<reference evidence="1 2" key="1">
    <citation type="submission" date="2018-11" db="EMBL/GenBank/DDBJ databases">
        <title>Trebonia kvetii gen.nov., sp.nov., a novel acidophilic actinobacterium, and proposal of the new actinobacterial family Treboniaceae fam. nov.</title>
        <authorList>
            <person name="Rapoport D."/>
            <person name="Sagova-Mareckova M."/>
            <person name="Sedlacek I."/>
            <person name="Provaznik J."/>
            <person name="Kralova S."/>
            <person name="Pavlinic D."/>
            <person name="Benes V."/>
            <person name="Kopecky J."/>
        </authorList>
    </citation>
    <scope>NUCLEOTIDE SEQUENCE [LARGE SCALE GENOMIC DNA]</scope>
    <source>
        <strain evidence="1 2">15Tr583</strain>
    </source>
</reference>
<sequence length="136" mass="14789">MTTRTVRKLRALSPGECLDLLEPGGVGRVGVMSAEGIVMLPVNYAIAAKTVVFRTAPDTLLAAQANGPASFEADRIDEASREGWSVLVQGRVHVVSGEREVQSLERETRLEPWADGARDVWVRITPVRITGRRLGP</sequence>
<dbReference type="OrthoDB" id="4726615at2"/>
<accession>A0A6P2C5Q8</accession>
<organism evidence="1 2">
    <name type="scientific">Trebonia kvetii</name>
    <dbReference type="NCBI Taxonomy" id="2480626"/>
    <lineage>
        <taxon>Bacteria</taxon>
        <taxon>Bacillati</taxon>
        <taxon>Actinomycetota</taxon>
        <taxon>Actinomycetes</taxon>
        <taxon>Streptosporangiales</taxon>
        <taxon>Treboniaceae</taxon>
        <taxon>Trebonia</taxon>
    </lineage>
</organism>
<comment type="caution">
    <text evidence="1">The sequence shown here is derived from an EMBL/GenBank/DDBJ whole genome shotgun (WGS) entry which is preliminary data.</text>
</comment>
<dbReference type="InterPro" id="IPR012349">
    <property type="entry name" value="Split_barrel_FMN-bd"/>
</dbReference>
<evidence type="ECO:0000313" key="2">
    <source>
        <dbReference type="Proteomes" id="UP000460272"/>
    </source>
</evidence>
<gene>
    <name evidence="1" type="ORF">EAS64_05040</name>
</gene>
<evidence type="ECO:0000313" key="1">
    <source>
        <dbReference type="EMBL" id="TVZ06734.1"/>
    </source>
</evidence>